<sequence length="38" mass="4356">MMMNSLVHFQYLVQGIRSLVSSWAYCPPTVSHATWSAR</sequence>
<reference evidence="1" key="2">
    <citation type="submission" date="2022-08" db="UniProtKB">
        <authorList>
            <consortium name="EnsemblMetazoa"/>
        </authorList>
    </citation>
    <scope>IDENTIFICATION</scope>
    <source>
        <strain evidence="1">STECLA/ALBI9_A</strain>
    </source>
</reference>
<evidence type="ECO:0000313" key="1">
    <source>
        <dbReference type="EnsemblMetazoa" id="AALB014304-PA"/>
    </source>
</evidence>
<dbReference type="EnsemblMetazoa" id="AALB014304-RA">
    <property type="protein sequence ID" value="AALB014304-PA"/>
    <property type="gene ID" value="AALB014304"/>
</dbReference>
<reference evidence="1 2" key="1">
    <citation type="journal article" date="2017" name="G3 (Bethesda)">
        <title>The Physical Genome Mapping of Anopheles albimanus Corrected Scaffold Misassemblies and Identified Interarm Rearrangements in Genus Anopheles.</title>
        <authorList>
            <person name="Artemov G.N."/>
            <person name="Peery A.N."/>
            <person name="Jiang X."/>
            <person name="Tu Z."/>
            <person name="Stegniy V.N."/>
            <person name="Sharakhova M.V."/>
            <person name="Sharakhov I.V."/>
        </authorList>
    </citation>
    <scope>NUCLEOTIDE SEQUENCE [LARGE SCALE GENOMIC DNA]</scope>
    <source>
        <strain evidence="1 2">ALBI9_A</strain>
    </source>
</reference>
<keyword evidence="2" id="KW-1185">Reference proteome</keyword>
<dbReference type="Proteomes" id="UP000069272">
    <property type="component" value="Chromosome 2R"/>
</dbReference>
<organism evidence="1 2">
    <name type="scientific">Anopheles albimanus</name>
    <name type="common">New world malaria mosquito</name>
    <dbReference type="NCBI Taxonomy" id="7167"/>
    <lineage>
        <taxon>Eukaryota</taxon>
        <taxon>Metazoa</taxon>
        <taxon>Ecdysozoa</taxon>
        <taxon>Arthropoda</taxon>
        <taxon>Hexapoda</taxon>
        <taxon>Insecta</taxon>
        <taxon>Pterygota</taxon>
        <taxon>Neoptera</taxon>
        <taxon>Endopterygota</taxon>
        <taxon>Diptera</taxon>
        <taxon>Nematocera</taxon>
        <taxon>Culicoidea</taxon>
        <taxon>Culicidae</taxon>
        <taxon>Anophelinae</taxon>
        <taxon>Anopheles</taxon>
    </lineage>
</organism>
<accession>A0A182FXD2</accession>
<dbReference type="VEuPathDB" id="VectorBase:AALB014304"/>
<proteinExistence type="predicted"/>
<dbReference type="AlphaFoldDB" id="A0A182FXD2"/>
<name>A0A182FXD2_ANOAL</name>
<protein>
    <submittedName>
        <fullName evidence="1">Uncharacterized protein</fullName>
    </submittedName>
</protein>
<evidence type="ECO:0000313" key="2">
    <source>
        <dbReference type="Proteomes" id="UP000069272"/>
    </source>
</evidence>